<keyword evidence="2" id="KW-1185">Reference proteome</keyword>
<dbReference type="Proteomes" id="UP000521032">
    <property type="component" value="Unassembled WGS sequence"/>
</dbReference>
<comment type="caution">
    <text evidence="1">The sequence shown here is derived from an EMBL/GenBank/DDBJ whole genome shotgun (WGS) entry which is preliminary data.</text>
</comment>
<gene>
    <name evidence="1" type="ORF">JEOSCH030_01615</name>
</gene>
<name>A0A6V7RP64_9BACL</name>
<accession>A0A6V7RP64</accession>
<proteinExistence type="predicted"/>
<evidence type="ECO:0000313" key="2">
    <source>
        <dbReference type="Proteomes" id="UP000521032"/>
    </source>
</evidence>
<dbReference type="RefSeq" id="WP_188349298.1">
    <property type="nucleotide sequence ID" value="NZ_BMDB01000004.1"/>
</dbReference>
<reference evidence="1 2" key="1">
    <citation type="submission" date="2020-07" db="EMBL/GenBank/DDBJ databases">
        <authorList>
            <person name="Criscuolo A."/>
        </authorList>
    </citation>
    <scope>NUCLEOTIDE SEQUENCE [LARGE SCALE GENOMIC DNA]</scope>
    <source>
        <strain evidence="2">CIP 111030</strain>
    </source>
</reference>
<organism evidence="1 2">
    <name type="scientific">Phocicoccus schoeneichii</name>
    <dbReference type="NCBI Taxonomy" id="1812261"/>
    <lineage>
        <taxon>Bacteria</taxon>
        <taxon>Bacillati</taxon>
        <taxon>Bacillota</taxon>
        <taxon>Bacilli</taxon>
        <taxon>Bacillales</taxon>
        <taxon>Salinicoccaceae</taxon>
        <taxon>Phocicoccus</taxon>
    </lineage>
</organism>
<dbReference type="EMBL" id="CAJEWE010000011">
    <property type="protein sequence ID" value="CAD2079356.1"/>
    <property type="molecule type" value="Genomic_DNA"/>
</dbReference>
<evidence type="ECO:0000313" key="1">
    <source>
        <dbReference type="EMBL" id="CAD2079356.1"/>
    </source>
</evidence>
<sequence>MSYKHDIGSKEFSSALNGVVALFHDSREVMDALKSFYNIASKPKEQKSSNEQNDKLIEVFSSIYTELDMDENLDKSFLEKTFNIDDNLLNFYQHEHLILEREQTISLARIADVIDPNDTRRQIHQEN</sequence>
<dbReference type="AlphaFoldDB" id="A0A6V7RP64"/>
<protein>
    <submittedName>
        <fullName evidence="1">Uncharacterized protein</fullName>
    </submittedName>
</protein>